<sequence>MNNERFVIENTLRGDPLVVRLLGGVTETGYLYPDREWPAGCLCYTRPDGSVRVAHLSRVRRAETVPSASSLQQHVLSVASSLKGGARRPYRVFKSVGATAKAPDPVSSGQPEIRNVEGETLKYAIRSISVTVLTAPTLATTVSIGTNAAANNIFSRTVALANVPAVGNTIELLGLSGVTLPADVVLPATILAKCTSGTVEIVIDGLLK</sequence>
<reference evidence="2" key="1">
    <citation type="journal article" date="2019" name="Int. J. Syst. Evol. Microbiol.">
        <title>The Global Catalogue of Microorganisms (GCM) 10K type strain sequencing project: providing services to taxonomists for standard genome sequencing and annotation.</title>
        <authorList>
            <consortium name="The Broad Institute Genomics Platform"/>
            <consortium name="The Broad Institute Genome Sequencing Center for Infectious Disease"/>
            <person name="Wu L."/>
            <person name="Ma J."/>
        </authorList>
    </citation>
    <scope>NUCLEOTIDE SEQUENCE [LARGE SCALE GENOMIC DNA]</scope>
    <source>
        <strain evidence="2">JCM 17924</strain>
    </source>
</reference>
<evidence type="ECO:0000313" key="2">
    <source>
        <dbReference type="Proteomes" id="UP001500454"/>
    </source>
</evidence>
<comment type="caution">
    <text evidence="1">The sequence shown here is derived from an EMBL/GenBank/DDBJ whole genome shotgun (WGS) entry which is preliminary data.</text>
</comment>
<proteinExistence type="predicted"/>
<keyword evidence="2" id="KW-1185">Reference proteome</keyword>
<gene>
    <name evidence="1" type="ORF">GCM10023186_45400</name>
</gene>
<accession>A0ABP8JP37</accession>
<dbReference type="EMBL" id="BAABHA010000015">
    <property type="protein sequence ID" value="GAA4393637.1"/>
    <property type="molecule type" value="Genomic_DNA"/>
</dbReference>
<evidence type="ECO:0000313" key="1">
    <source>
        <dbReference type="EMBL" id="GAA4393637.1"/>
    </source>
</evidence>
<dbReference type="Proteomes" id="UP001500454">
    <property type="component" value="Unassembled WGS sequence"/>
</dbReference>
<dbReference type="RefSeq" id="WP_345228035.1">
    <property type="nucleotide sequence ID" value="NZ_BAABHA010000015.1"/>
</dbReference>
<organism evidence="1 2">
    <name type="scientific">Hymenobacter koreensis</name>
    <dbReference type="NCBI Taxonomy" id="1084523"/>
    <lineage>
        <taxon>Bacteria</taxon>
        <taxon>Pseudomonadati</taxon>
        <taxon>Bacteroidota</taxon>
        <taxon>Cytophagia</taxon>
        <taxon>Cytophagales</taxon>
        <taxon>Hymenobacteraceae</taxon>
        <taxon>Hymenobacter</taxon>
    </lineage>
</organism>
<name>A0ABP8JP37_9BACT</name>
<protein>
    <submittedName>
        <fullName evidence="1">Uncharacterized protein</fullName>
    </submittedName>
</protein>